<dbReference type="Gene3D" id="1.10.10.10">
    <property type="entry name" value="Winged helix-like DNA-binding domain superfamily/Winged helix DNA-binding domain"/>
    <property type="match status" value="1"/>
</dbReference>
<dbReference type="Pfam" id="PF04542">
    <property type="entry name" value="Sigma70_r2"/>
    <property type="match status" value="1"/>
</dbReference>
<accession>A0A486XWX5</accession>
<keyword evidence="3" id="KW-0731">Sigma factor</keyword>
<evidence type="ECO:0000256" key="3">
    <source>
        <dbReference type="ARBA" id="ARBA00023082"/>
    </source>
</evidence>
<dbReference type="PANTHER" id="PTHR43133:SF8">
    <property type="entry name" value="RNA POLYMERASE SIGMA FACTOR HI_1459-RELATED"/>
    <property type="match status" value="1"/>
</dbReference>
<organism evidence="8">
    <name type="scientific">Rheinheimera sp. BAL341</name>
    <dbReference type="NCBI Taxonomy" id="1708203"/>
    <lineage>
        <taxon>Bacteria</taxon>
        <taxon>Pseudomonadati</taxon>
        <taxon>Pseudomonadota</taxon>
        <taxon>Gammaproteobacteria</taxon>
        <taxon>Chromatiales</taxon>
        <taxon>Chromatiaceae</taxon>
        <taxon>Rheinheimera</taxon>
    </lineage>
</organism>
<dbReference type="InterPro" id="IPR007627">
    <property type="entry name" value="RNA_pol_sigma70_r2"/>
</dbReference>
<dbReference type="SUPFAM" id="SSF88946">
    <property type="entry name" value="Sigma2 domain of RNA polymerase sigma factors"/>
    <property type="match status" value="1"/>
</dbReference>
<reference evidence="8" key="1">
    <citation type="submission" date="2019-04" db="EMBL/GenBank/DDBJ databases">
        <authorList>
            <person name="Brambilla D."/>
        </authorList>
    </citation>
    <scope>NUCLEOTIDE SEQUENCE</scope>
    <source>
        <strain evidence="8">BAL1</strain>
    </source>
</reference>
<evidence type="ECO:0000256" key="2">
    <source>
        <dbReference type="ARBA" id="ARBA00023015"/>
    </source>
</evidence>
<keyword evidence="2" id="KW-0805">Transcription regulation</keyword>
<dbReference type="InterPro" id="IPR036388">
    <property type="entry name" value="WH-like_DNA-bd_sf"/>
</dbReference>
<dbReference type="GO" id="GO:0006352">
    <property type="term" value="P:DNA-templated transcription initiation"/>
    <property type="evidence" value="ECO:0007669"/>
    <property type="project" value="InterPro"/>
</dbReference>
<evidence type="ECO:0000256" key="4">
    <source>
        <dbReference type="ARBA" id="ARBA00023125"/>
    </source>
</evidence>
<feature type="domain" description="RNA polymerase sigma-70 region 2" evidence="6">
    <location>
        <begin position="24"/>
        <end position="90"/>
    </location>
</feature>
<dbReference type="EMBL" id="CAAJGR010000026">
    <property type="protein sequence ID" value="VHO06307.1"/>
    <property type="molecule type" value="Genomic_DNA"/>
</dbReference>
<dbReference type="InterPro" id="IPR013324">
    <property type="entry name" value="RNA_pol_sigma_r3/r4-like"/>
</dbReference>
<protein>
    <submittedName>
        <fullName evidence="8">RNA polymerase sigma factor</fullName>
    </submittedName>
</protein>
<evidence type="ECO:0000313" key="8">
    <source>
        <dbReference type="EMBL" id="VHO06307.1"/>
    </source>
</evidence>
<dbReference type="InterPro" id="IPR014284">
    <property type="entry name" value="RNA_pol_sigma-70_dom"/>
</dbReference>
<name>A0A486XWX5_9GAMM</name>
<feature type="domain" description="RNA polymerase sigma factor 70 region 4 type 2" evidence="7">
    <location>
        <begin position="114"/>
        <end position="163"/>
    </location>
</feature>
<dbReference type="Pfam" id="PF08281">
    <property type="entry name" value="Sigma70_r4_2"/>
    <property type="match status" value="1"/>
</dbReference>
<dbReference type="InterPro" id="IPR013325">
    <property type="entry name" value="RNA_pol_sigma_r2"/>
</dbReference>
<proteinExistence type="inferred from homology"/>
<dbReference type="PANTHER" id="PTHR43133">
    <property type="entry name" value="RNA POLYMERASE ECF-TYPE SIGMA FACTO"/>
    <property type="match status" value="1"/>
</dbReference>
<keyword evidence="5" id="KW-0804">Transcription</keyword>
<gene>
    <name evidence="8" type="ORF">BAL341_3334</name>
</gene>
<evidence type="ECO:0000259" key="6">
    <source>
        <dbReference type="Pfam" id="PF04542"/>
    </source>
</evidence>
<dbReference type="Gene3D" id="1.10.1740.10">
    <property type="match status" value="1"/>
</dbReference>
<dbReference type="GO" id="GO:0003677">
    <property type="term" value="F:DNA binding"/>
    <property type="evidence" value="ECO:0007669"/>
    <property type="project" value="UniProtKB-KW"/>
</dbReference>
<dbReference type="NCBIfam" id="TIGR02937">
    <property type="entry name" value="sigma70-ECF"/>
    <property type="match status" value="1"/>
</dbReference>
<dbReference type="CDD" id="cd06171">
    <property type="entry name" value="Sigma70_r4"/>
    <property type="match status" value="1"/>
</dbReference>
<comment type="similarity">
    <text evidence="1">Belongs to the sigma-70 factor family. ECF subfamily.</text>
</comment>
<evidence type="ECO:0000256" key="5">
    <source>
        <dbReference type="ARBA" id="ARBA00023163"/>
    </source>
</evidence>
<evidence type="ECO:0000256" key="1">
    <source>
        <dbReference type="ARBA" id="ARBA00010641"/>
    </source>
</evidence>
<evidence type="ECO:0000259" key="7">
    <source>
        <dbReference type="Pfam" id="PF08281"/>
    </source>
</evidence>
<dbReference type="SUPFAM" id="SSF88659">
    <property type="entry name" value="Sigma3 and sigma4 domains of RNA polymerase sigma factors"/>
    <property type="match status" value="1"/>
</dbReference>
<dbReference type="InterPro" id="IPR039425">
    <property type="entry name" value="RNA_pol_sigma-70-like"/>
</dbReference>
<keyword evidence="4" id="KW-0238">DNA-binding</keyword>
<dbReference type="AlphaFoldDB" id="A0A486XWX5"/>
<dbReference type="InterPro" id="IPR013249">
    <property type="entry name" value="RNA_pol_sigma70_r4_t2"/>
</dbReference>
<dbReference type="GO" id="GO:0016987">
    <property type="term" value="F:sigma factor activity"/>
    <property type="evidence" value="ECO:0007669"/>
    <property type="project" value="UniProtKB-KW"/>
</dbReference>
<sequence>MQQAQLELLVLAMQGGDKRAFTLLYRHYHADLRRFAAYLLANPAPAEDVVQNVWLKISQRIGRLQDPAVFTSWLYRAVRWEAKDYKKQAAQRLTEPFTDQHDAAVTQLEPPDNALAHAIASLPLDVREVVQLYYLHELAQQQIALVLDIPEGTVKSRLHRARNLLHQALTKEN</sequence>